<sequence length="173" mass="19680">MQLAILAMMALAPLSNTAVPSGSLFPAIFQKICWQSGQTTMLLLLWVKVALLLKTIMLNGKSLTVVWEPISMASGEHRQQMFTLPVPWENFIITMVCHVSFLWVRLLKRICLTFMALMKTPFMHVAPLEQSFAKHPQQCKLLLIQLALPFPLPLLSTMLKRFLCIFPIPMPLF</sequence>
<gene>
    <name evidence="1" type="ORF">OMM_03517</name>
</gene>
<name>A0A1V1P5H7_9BACT</name>
<dbReference type="EMBL" id="ATBP01000499">
    <property type="protein sequence ID" value="ETR70054.1"/>
    <property type="molecule type" value="Genomic_DNA"/>
</dbReference>
<reference evidence="2" key="1">
    <citation type="submission" date="2012-11" db="EMBL/GenBank/DDBJ databases">
        <authorList>
            <person name="Lucero-Rivera Y.E."/>
            <person name="Tovar-Ramirez D."/>
        </authorList>
    </citation>
    <scope>NUCLEOTIDE SEQUENCE [LARGE SCALE GENOMIC DNA]</scope>
    <source>
        <strain evidence="2">Araruama</strain>
    </source>
</reference>
<evidence type="ECO:0000313" key="2">
    <source>
        <dbReference type="Proteomes" id="UP000189670"/>
    </source>
</evidence>
<organism evidence="1 2">
    <name type="scientific">Candidatus Magnetoglobus multicellularis str. Araruama</name>
    <dbReference type="NCBI Taxonomy" id="890399"/>
    <lineage>
        <taxon>Bacteria</taxon>
        <taxon>Pseudomonadati</taxon>
        <taxon>Thermodesulfobacteriota</taxon>
        <taxon>Desulfobacteria</taxon>
        <taxon>Desulfobacterales</taxon>
        <taxon>Desulfobacteraceae</taxon>
        <taxon>Candidatus Magnetoglobus</taxon>
    </lineage>
</organism>
<proteinExistence type="predicted"/>
<evidence type="ECO:0000313" key="1">
    <source>
        <dbReference type="EMBL" id="ETR70054.1"/>
    </source>
</evidence>
<dbReference type="AlphaFoldDB" id="A0A1V1P5H7"/>
<accession>A0A1V1P5H7</accession>
<dbReference type="Proteomes" id="UP000189670">
    <property type="component" value="Unassembled WGS sequence"/>
</dbReference>
<comment type="caution">
    <text evidence="1">The sequence shown here is derived from an EMBL/GenBank/DDBJ whole genome shotgun (WGS) entry which is preliminary data.</text>
</comment>
<protein>
    <submittedName>
        <fullName evidence="1">Uncharacterized protein</fullName>
    </submittedName>
</protein>